<keyword evidence="1" id="KW-1133">Transmembrane helix</keyword>
<dbReference type="GeneID" id="24875463"/>
<keyword evidence="1" id="KW-0472">Membrane</keyword>
<keyword evidence="1" id="KW-0812">Transmembrane</keyword>
<evidence type="ECO:0000313" key="3">
    <source>
        <dbReference type="Proteomes" id="UP000266745"/>
    </source>
</evidence>
<dbReference type="AlphaFoldDB" id="A0A3G1B8X9"/>
<dbReference type="EMBL" id="CP011097">
    <property type="protein sequence ID" value="AJZ76611.1"/>
    <property type="molecule type" value="Genomic_DNA"/>
</dbReference>
<gene>
    <name evidence="2" type="ORF">SU86_003535</name>
</gene>
<evidence type="ECO:0000313" key="2">
    <source>
        <dbReference type="EMBL" id="AJZ76611.1"/>
    </source>
</evidence>
<feature type="transmembrane region" description="Helical" evidence="1">
    <location>
        <begin position="35"/>
        <end position="53"/>
    </location>
</feature>
<evidence type="ECO:0000256" key="1">
    <source>
        <dbReference type="SAM" id="Phobius"/>
    </source>
</evidence>
<protein>
    <submittedName>
        <fullName evidence="2">Uncharacterized protein</fullName>
    </submittedName>
</protein>
<dbReference type="RefSeq" id="WP_048188408.1">
    <property type="nucleotide sequence ID" value="NZ_CP011097.1"/>
</dbReference>
<sequence>MKREKLLWFCTCTALEVMTAAGVTAYLLYLGQTTIALISGVVFAKVIVFHFVIEIHEKLKQGKRLILKS</sequence>
<dbReference type="KEGG" id="tah:SU86_003535"/>
<keyword evidence="3" id="KW-1185">Reference proteome</keyword>
<dbReference type="STRING" id="1603555.SU86_003535"/>
<organism evidence="2 3">
    <name type="scientific">Candidatus Nitrosotenuis cloacae</name>
    <dbReference type="NCBI Taxonomy" id="1603555"/>
    <lineage>
        <taxon>Archaea</taxon>
        <taxon>Nitrososphaerota</taxon>
        <taxon>Candidatus Nitrosotenuis</taxon>
    </lineage>
</organism>
<accession>A0A3G1B8X9</accession>
<reference evidence="2 3" key="1">
    <citation type="journal article" date="2016" name="Sci. Rep.">
        <title>A novel ammonia-oxidizing archaeon from wastewater treatment plant: Its enrichment, physiological and genomic characteristics.</title>
        <authorList>
            <person name="Li Y."/>
            <person name="Ding K."/>
            <person name="Wen X."/>
            <person name="Zhang B."/>
            <person name="Shen B."/>
            <person name="Yang Y."/>
        </authorList>
    </citation>
    <scope>NUCLEOTIDE SEQUENCE [LARGE SCALE GENOMIC DNA]</scope>
    <source>
        <strain evidence="2 3">SAT1</strain>
    </source>
</reference>
<feature type="transmembrane region" description="Helical" evidence="1">
    <location>
        <begin position="7"/>
        <end position="29"/>
    </location>
</feature>
<proteinExistence type="predicted"/>
<dbReference type="Proteomes" id="UP000266745">
    <property type="component" value="Chromosome"/>
</dbReference>
<name>A0A3G1B8X9_9ARCH</name>
<dbReference type="OrthoDB" id="2048at2157"/>